<dbReference type="VEuPathDB" id="FungiDB:H257_07432"/>
<feature type="compositionally biased region" description="Basic and acidic residues" evidence="1">
    <location>
        <begin position="31"/>
        <end position="45"/>
    </location>
</feature>
<evidence type="ECO:0000313" key="3">
    <source>
        <dbReference type="Proteomes" id="UP000266239"/>
    </source>
</evidence>
<dbReference type="Proteomes" id="UP000266239">
    <property type="component" value="Unassembled WGS sequence"/>
</dbReference>
<comment type="caution">
    <text evidence="2">The sequence shown here is derived from an EMBL/GenBank/DDBJ whole genome shotgun (WGS) entry which is preliminary data.</text>
</comment>
<feature type="region of interest" description="Disordered" evidence="1">
    <location>
        <begin position="28"/>
        <end position="61"/>
    </location>
</feature>
<accession>A0A397BP55</accession>
<sequence>MIFATPLLGKHVFLPLYIYGMKAMSAQPPSARERQSHRSIREKPENMTNRVFPIHDTQTSSVGPLDEAAVAAKIDHMLREMTDERTALALDVERVLQHLEASKSTESEVHAQDLGVLLAYVHDLEEHLNSKLQAILQ</sequence>
<dbReference type="AlphaFoldDB" id="A0A397BP55"/>
<organism evidence="2 3">
    <name type="scientific">Aphanomyces astaci</name>
    <name type="common">Crayfish plague agent</name>
    <dbReference type="NCBI Taxonomy" id="112090"/>
    <lineage>
        <taxon>Eukaryota</taxon>
        <taxon>Sar</taxon>
        <taxon>Stramenopiles</taxon>
        <taxon>Oomycota</taxon>
        <taxon>Saprolegniomycetes</taxon>
        <taxon>Saprolegniales</taxon>
        <taxon>Verrucalvaceae</taxon>
        <taxon>Aphanomyces</taxon>
    </lineage>
</organism>
<evidence type="ECO:0000256" key="1">
    <source>
        <dbReference type="SAM" id="MobiDB-lite"/>
    </source>
</evidence>
<proteinExistence type="predicted"/>
<evidence type="ECO:0000313" key="2">
    <source>
        <dbReference type="EMBL" id="RHY23368.1"/>
    </source>
</evidence>
<dbReference type="EMBL" id="QUTA01003490">
    <property type="protein sequence ID" value="RHY23368.1"/>
    <property type="molecule type" value="Genomic_DNA"/>
</dbReference>
<protein>
    <submittedName>
        <fullName evidence="2">Uncharacterized protein</fullName>
    </submittedName>
</protein>
<name>A0A397BP55_APHAT</name>
<gene>
    <name evidence="2" type="ORF">DYB25_009383</name>
</gene>
<reference evidence="2 3" key="1">
    <citation type="submission" date="2018-08" db="EMBL/GenBank/DDBJ databases">
        <title>Aphanomyces genome sequencing and annotation.</title>
        <authorList>
            <person name="Minardi D."/>
            <person name="Oidtmann B."/>
            <person name="Van Der Giezen M."/>
            <person name="Studholme D.J."/>
        </authorList>
    </citation>
    <scope>NUCLEOTIDE SEQUENCE [LARGE SCALE GENOMIC DNA]</scope>
    <source>
        <strain evidence="2 3">Yx</strain>
    </source>
</reference>